<evidence type="ECO:0000256" key="6">
    <source>
        <dbReference type="ARBA" id="ARBA00022692"/>
    </source>
</evidence>
<evidence type="ECO:0000256" key="9">
    <source>
        <dbReference type="ARBA" id="ARBA00022786"/>
    </source>
</evidence>
<evidence type="ECO:0000256" key="11">
    <source>
        <dbReference type="ARBA" id="ARBA00022989"/>
    </source>
</evidence>
<comment type="pathway">
    <text evidence="3">Protein modification; protein ubiquitination.</text>
</comment>
<evidence type="ECO:0000256" key="7">
    <source>
        <dbReference type="ARBA" id="ARBA00022723"/>
    </source>
</evidence>
<keyword evidence="7" id="KW-0479">Metal-binding</keyword>
<dbReference type="SUPFAM" id="SSF57850">
    <property type="entry name" value="RING/U-box"/>
    <property type="match status" value="1"/>
</dbReference>
<dbReference type="Proteomes" id="UP001497512">
    <property type="component" value="Chromosome 11"/>
</dbReference>
<keyword evidence="8 13" id="KW-0863">Zinc-finger</keyword>
<name>A0ABP0TJL5_9BRYO</name>
<keyword evidence="10" id="KW-0862">Zinc</keyword>
<evidence type="ECO:0000313" key="17">
    <source>
        <dbReference type="Proteomes" id="UP001497512"/>
    </source>
</evidence>
<keyword evidence="11 14" id="KW-1133">Transmembrane helix</keyword>
<accession>A0ABP0TJL5</accession>
<evidence type="ECO:0000256" key="2">
    <source>
        <dbReference type="ARBA" id="ARBA00004167"/>
    </source>
</evidence>
<organism evidence="16 17">
    <name type="scientific">Sphagnum troendelagicum</name>
    <dbReference type="NCBI Taxonomy" id="128251"/>
    <lineage>
        <taxon>Eukaryota</taxon>
        <taxon>Viridiplantae</taxon>
        <taxon>Streptophyta</taxon>
        <taxon>Embryophyta</taxon>
        <taxon>Bryophyta</taxon>
        <taxon>Sphagnophytina</taxon>
        <taxon>Sphagnopsida</taxon>
        <taxon>Sphagnales</taxon>
        <taxon>Sphagnaceae</taxon>
        <taxon>Sphagnum</taxon>
    </lineage>
</organism>
<evidence type="ECO:0000256" key="4">
    <source>
        <dbReference type="ARBA" id="ARBA00012483"/>
    </source>
</evidence>
<evidence type="ECO:0000259" key="15">
    <source>
        <dbReference type="PROSITE" id="PS50089"/>
    </source>
</evidence>
<dbReference type="PROSITE" id="PS50089">
    <property type="entry name" value="ZF_RING_2"/>
    <property type="match status" value="1"/>
</dbReference>
<reference evidence="16" key="1">
    <citation type="submission" date="2024-02" db="EMBL/GenBank/DDBJ databases">
        <authorList>
            <consortium name="ELIXIR-Norway"/>
            <consortium name="Elixir Norway"/>
        </authorList>
    </citation>
    <scope>NUCLEOTIDE SEQUENCE</scope>
</reference>
<keyword evidence="12 14" id="KW-0472">Membrane</keyword>
<evidence type="ECO:0000313" key="16">
    <source>
        <dbReference type="EMBL" id="CAK9197738.1"/>
    </source>
</evidence>
<comment type="catalytic activity">
    <reaction evidence="1">
        <text>S-ubiquitinyl-[E2 ubiquitin-conjugating enzyme]-L-cysteine + [acceptor protein]-L-lysine = [E2 ubiquitin-conjugating enzyme]-L-cysteine + N(6)-ubiquitinyl-[acceptor protein]-L-lysine.</text>
        <dbReference type="EC" id="2.3.2.27"/>
    </reaction>
</comment>
<keyword evidence="17" id="KW-1185">Reference proteome</keyword>
<dbReference type="CDD" id="cd16461">
    <property type="entry name" value="RING-H2_EL5-like"/>
    <property type="match status" value="1"/>
</dbReference>
<evidence type="ECO:0000256" key="13">
    <source>
        <dbReference type="PROSITE-ProRule" id="PRU00175"/>
    </source>
</evidence>
<dbReference type="InterPro" id="IPR001841">
    <property type="entry name" value="Znf_RING"/>
</dbReference>
<evidence type="ECO:0000256" key="5">
    <source>
        <dbReference type="ARBA" id="ARBA00022679"/>
    </source>
</evidence>
<dbReference type="InterPro" id="IPR013083">
    <property type="entry name" value="Znf_RING/FYVE/PHD"/>
</dbReference>
<protein>
    <recommendedName>
        <fullName evidence="4">RING-type E3 ubiquitin transferase</fullName>
        <ecNumber evidence="4">2.3.2.27</ecNumber>
    </recommendedName>
</protein>
<dbReference type="SMART" id="SM00184">
    <property type="entry name" value="RING"/>
    <property type="match status" value="1"/>
</dbReference>
<keyword evidence="6 14" id="KW-0812">Transmembrane</keyword>
<evidence type="ECO:0000256" key="12">
    <source>
        <dbReference type="ARBA" id="ARBA00023136"/>
    </source>
</evidence>
<evidence type="ECO:0000256" key="8">
    <source>
        <dbReference type="ARBA" id="ARBA00022771"/>
    </source>
</evidence>
<keyword evidence="5" id="KW-0808">Transferase</keyword>
<keyword evidence="9" id="KW-0833">Ubl conjugation pathway</keyword>
<evidence type="ECO:0000256" key="10">
    <source>
        <dbReference type="ARBA" id="ARBA00022833"/>
    </source>
</evidence>
<evidence type="ECO:0000256" key="3">
    <source>
        <dbReference type="ARBA" id="ARBA00004906"/>
    </source>
</evidence>
<feature type="domain" description="RING-type" evidence="15">
    <location>
        <begin position="130"/>
        <end position="172"/>
    </location>
</feature>
<dbReference type="EC" id="2.3.2.27" evidence="4"/>
<evidence type="ECO:0000256" key="14">
    <source>
        <dbReference type="SAM" id="Phobius"/>
    </source>
</evidence>
<dbReference type="PANTHER" id="PTHR46913">
    <property type="entry name" value="RING-H2 FINGER PROTEIN ATL16"/>
    <property type="match status" value="1"/>
</dbReference>
<dbReference type="Gene3D" id="3.30.40.10">
    <property type="entry name" value="Zinc/RING finger domain, C3HC4 (zinc finger)"/>
    <property type="match status" value="1"/>
</dbReference>
<feature type="transmembrane region" description="Helical" evidence="14">
    <location>
        <begin position="36"/>
        <end position="57"/>
    </location>
</feature>
<sequence length="486" mass="52898">MASKNYSSSTHSQQPPLFDSYTYAYNPSNSKFNPTMGIIIVALGAALIFVAFFTVYVRRCAIANAEQDLSSAAAGNPRSSTSRQPKGLDKSVVESLPVVHFKDLNFQQVVDEKVDGGHGKSENDDVHRECAVCLSEFETEDSLRLLPKCNHVFHLECIDVWFRSHSTCPLCRASLVPTTDVQQVPDAGARLDQAESVVIEPEQEREGDGGQGVLQVPFEVVVVTIDGGDVGESAREQEQEAAQLAVPVPAPIRSGIATEDHDQNDTAWFALFRNVQSFKKAARVMLHERVGTSPPPGLLQQHSLEAAQTISKTVRKSPSPVNKPIQRSASLDGDGKSIKDFFSSSNNLLSPRIESQLHSVPAAASNLATMMNLPTTSNPDFQQACSSYSGLEFLRTGISLNSAEKAHLSESQPIRSNSEHWVHIELDDALGLESSCGVGPSSSTKPVQQQLFVSKSPIISSRGTVETGRLERWSFLNLQNSLSLQR</sequence>
<dbReference type="Pfam" id="PF13639">
    <property type="entry name" value="zf-RING_2"/>
    <property type="match status" value="1"/>
</dbReference>
<dbReference type="PANTHER" id="PTHR46913:SF1">
    <property type="entry name" value="RING-H2 FINGER PROTEIN ATL16"/>
    <property type="match status" value="1"/>
</dbReference>
<comment type="subcellular location">
    <subcellularLocation>
        <location evidence="2">Membrane</location>
        <topology evidence="2">Single-pass membrane protein</topology>
    </subcellularLocation>
</comment>
<evidence type="ECO:0000256" key="1">
    <source>
        <dbReference type="ARBA" id="ARBA00000900"/>
    </source>
</evidence>
<dbReference type="EMBL" id="OZ019903">
    <property type="protein sequence ID" value="CAK9197738.1"/>
    <property type="molecule type" value="Genomic_DNA"/>
</dbReference>
<dbReference type="InterPro" id="IPR044600">
    <property type="entry name" value="ATL1/ATL16-like"/>
</dbReference>
<gene>
    <name evidence="16" type="ORF">CSSPTR1EN2_LOCUS4124</name>
</gene>
<proteinExistence type="predicted"/>